<dbReference type="AlphaFoldDB" id="A0AAV2CJZ2"/>
<evidence type="ECO:0000313" key="2">
    <source>
        <dbReference type="EMBL" id="CAL1356086.1"/>
    </source>
</evidence>
<sequence length="110" mass="11783">MPLVISTIRPAEEVTIHSGHRQLSAGCFCETTSSKLIVAVYLHCTRGDIPVLGISPPVPVPKKLCAGRASLLELQLPTFLLIQRNSANGKRCRQPGRSEAHLGGGAEMNL</sequence>
<name>A0AAV2CJZ2_9ROSI</name>
<gene>
    <name evidence="2" type="ORF">LTRI10_LOCUS3807</name>
</gene>
<dbReference type="EMBL" id="OZ034813">
    <property type="protein sequence ID" value="CAL1356086.1"/>
    <property type="molecule type" value="Genomic_DNA"/>
</dbReference>
<evidence type="ECO:0000256" key="1">
    <source>
        <dbReference type="SAM" id="MobiDB-lite"/>
    </source>
</evidence>
<organism evidence="2 3">
    <name type="scientific">Linum trigynum</name>
    <dbReference type="NCBI Taxonomy" id="586398"/>
    <lineage>
        <taxon>Eukaryota</taxon>
        <taxon>Viridiplantae</taxon>
        <taxon>Streptophyta</taxon>
        <taxon>Embryophyta</taxon>
        <taxon>Tracheophyta</taxon>
        <taxon>Spermatophyta</taxon>
        <taxon>Magnoliopsida</taxon>
        <taxon>eudicotyledons</taxon>
        <taxon>Gunneridae</taxon>
        <taxon>Pentapetalae</taxon>
        <taxon>rosids</taxon>
        <taxon>fabids</taxon>
        <taxon>Malpighiales</taxon>
        <taxon>Linaceae</taxon>
        <taxon>Linum</taxon>
    </lineage>
</organism>
<feature type="region of interest" description="Disordered" evidence="1">
    <location>
        <begin position="89"/>
        <end position="110"/>
    </location>
</feature>
<accession>A0AAV2CJZ2</accession>
<protein>
    <submittedName>
        <fullName evidence="2">Uncharacterized protein</fullName>
    </submittedName>
</protein>
<reference evidence="2 3" key="1">
    <citation type="submission" date="2024-04" db="EMBL/GenBank/DDBJ databases">
        <authorList>
            <person name="Fracassetti M."/>
        </authorList>
    </citation>
    <scope>NUCLEOTIDE SEQUENCE [LARGE SCALE GENOMIC DNA]</scope>
</reference>
<evidence type="ECO:0000313" key="3">
    <source>
        <dbReference type="Proteomes" id="UP001497516"/>
    </source>
</evidence>
<dbReference type="Proteomes" id="UP001497516">
    <property type="component" value="Chromosome 1"/>
</dbReference>
<proteinExistence type="predicted"/>
<keyword evidence="3" id="KW-1185">Reference proteome</keyword>